<dbReference type="Gene3D" id="3.30.930.10">
    <property type="entry name" value="Bira Bifunctional Protein, Domain 2"/>
    <property type="match status" value="1"/>
</dbReference>
<dbReference type="Gene3D" id="3.30.390.50">
    <property type="entry name" value="CO dehydrogenase flavoprotein, C-terminal domain"/>
    <property type="match status" value="1"/>
</dbReference>
<gene>
    <name evidence="2" type="ORF">C8E99_0881</name>
</gene>
<organism evidence="2 3">
    <name type="scientific">Citricoccus muralis</name>
    <dbReference type="NCBI Taxonomy" id="169134"/>
    <lineage>
        <taxon>Bacteria</taxon>
        <taxon>Bacillati</taxon>
        <taxon>Actinomycetota</taxon>
        <taxon>Actinomycetes</taxon>
        <taxon>Micrococcales</taxon>
        <taxon>Micrococcaceae</taxon>
        <taxon>Citricoccus</taxon>
    </lineage>
</organism>
<dbReference type="GO" id="GO:0016874">
    <property type="term" value="F:ligase activity"/>
    <property type="evidence" value="ECO:0007669"/>
    <property type="project" value="UniProtKB-KW"/>
</dbReference>
<dbReference type="InterPro" id="IPR050664">
    <property type="entry name" value="Octanoyltrans_LipM/LipL"/>
</dbReference>
<dbReference type="PROSITE" id="PS51733">
    <property type="entry name" value="BPL_LPL_CATALYTIC"/>
    <property type="match status" value="1"/>
</dbReference>
<evidence type="ECO:0000313" key="2">
    <source>
        <dbReference type="EMBL" id="REE03081.1"/>
    </source>
</evidence>
<evidence type="ECO:0000313" key="3">
    <source>
        <dbReference type="Proteomes" id="UP000256727"/>
    </source>
</evidence>
<dbReference type="RefSeq" id="WP_115931265.1">
    <property type="nucleotide sequence ID" value="NZ_QREH01000001.1"/>
</dbReference>
<dbReference type="AlphaFoldDB" id="A0A3D9L9P7"/>
<proteinExistence type="predicted"/>
<dbReference type="Proteomes" id="UP000256727">
    <property type="component" value="Unassembled WGS sequence"/>
</dbReference>
<accession>A0A3D9L9P7</accession>
<evidence type="ECO:0000259" key="1">
    <source>
        <dbReference type="PROSITE" id="PS51733"/>
    </source>
</evidence>
<dbReference type="OrthoDB" id="9788148at2"/>
<dbReference type="InterPro" id="IPR004143">
    <property type="entry name" value="BPL_LPL_catalytic"/>
</dbReference>
<dbReference type="PANTHER" id="PTHR43679">
    <property type="entry name" value="OCTANOYLTRANSFERASE LIPM-RELATED"/>
    <property type="match status" value="1"/>
</dbReference>
<dbReference type="CDD" id="cd16443">
    <property type="entry name" value="LplA"/>
    <property type="match status" value="1"/>
</dbReference>
<dbReference type="PANTHER" id="PTHR43679:SF2">
    <property type="entry name" value="OCTANOYL-[GCVH]:PROTEIN N-OCTANOYLTRANSFERASE"/>
    <property type="match status" value="1"/>
</dbReference>
<comment type="caution">
    <text evidence="2">The sequence shown here is derived from an EMBL/GenBank/DDBJ whole genome shotgun (WGS) entry which is preliminary data.</text>
</comment>
<dbReference type="Pfam" id="PF21948">
    <property type="entry name" value="LplA-B_cat"/>
    <property type="match status" value="1"/>
</dbReference>
<reference evidence="2 3" key="1">
    <citation type="submission" date="2018-07" db="EMBL/GenBank/DDBJ databases">
        <title>Sequencing the genomes of 1000 actinobacteria strains.</title>
        <authorList>
            <person name="Klenk H.-P."/>
        </authorList>
    </citation>
    <scope>NUCLEOTIDE SEQUENCE [LARGE SCALE GENOMIC DNA]</scope>
    <source>
        <strain evidence="2 3">DSM 14442</strain>
    </source>
</reference>
<keyword evidence="2" id="KW-0436">Ligase</keyword>
<dbReference type="InterPro" id="IPR045864">
    <property type="entry name" value="aa-tRNA-synth_II/BPL/LPL"/>
</dbReference>
<sequence>MNTPLRTSHHGEYKVAGGKLVIADLTVSDGAVATASINGDFFLEPDEALQDINRSLLGLDLNAPHGTIAETVRAAVGPETVMFGFDPAAVATAVRRALGHATTWEDHEWEILAPQPLPITTQVALDQILTEDVAAGRRRPALRLWEWTEPAVVIGSFQSLANEVDPEGVERHGITVARRISGGGAMFMEADNCVTYSLYLPQSLVDGMTFADSYPFLDAWAMDALARTGVEAFYQPLNDIATPEGKIGGAAQKRLASGGLLHHVTMSYDIDADKMTEVLRIGREKIRDKGIRSAKKRVDPLRRQTGLTRPEIWETMMSTFTDRYGATRAHLTEDEISRAEALATAKFTTPAWTARVP</sequence>
<feature type="domain" description="BPL/LPL catalytic" evidence="1">
    <location>
        <begin position="136"/>
        <end position="328"/>
    </location>
</feature>
<dbReference type="EMBL" id="QREH01000001">
    <property type="protein sequence ID" value="REE03081.1"/>
    <property type="molecule type" value="Genomic_DNA"/>
</dbReference>
<name>A0A3D9L9P7_9MICC</name>
<dbReference type="SUPFAM" id="SSF55681">
    <property type="entry name" value="Class II aaRS and biotin synthetases"/>
    <property type="match status" value="1"/>
</dbReference>
<protein>
    <submittedName>
        <fullName evidence="2">Lipoate-protein ligase A</fullName>
    </submittedName>
</protein>
<keyword evidence="3" id="KW-1185">Reference proteome</keyword>